<dbReference type="Gene3D" id="3.60.21.10">
    <property type="match status" value="1"/>
</dbReference>
<organism evidence="1">
    <name type="scientific">marine sediment metagenome</name>
    <dbReference type="NCBI Taxonomy" id="412755"/>
    <lineage>
        <taxon>unclassified sequences</taxon>
        <taxon>metagenomes</taxon>
        <taxon>ecological metagenomes</taxon>
    </lineage>
</organism>
<feature type="non-terminal residue" evidence="1">
    <location>
        <position position="1"/>
    </location>
</feature>
<proteinExistence type="predicted"/>
<dbReference type="PANTHER" id="PTHR30337">
    <property type="entry name" value="COMPONENT OF ATP-DEPENDENT DSDNA EXONUCLEASE"/>
    <property type="match status" value="1"/>
</dbReference>
<name>X0XMQ3_9ZZZZ</name>
<feature type="non-terminal residue" evidence="1">
    <location>
        <position position="240"/>
    </location>
</feature>
<evidence type="ECO:0000313" key="1">
    <source>
        <dbReference type="EMBL" id="GAG44445.1"/>
    </source>
</evidence>
<accession>X0XMQ3</accession>
<gene>
    <name evidence="1" type="ORF">S01H1_74744</name>
</gene>
<protein>
    <recommendedName>
        <fullName evidence="2">Calcineurin-like phosphoesterase domain-containing protein</fullName>
    </recommendedName>
</protein>
<dbReference type="PANTHER" id="PTHR30337:SF7">
    <property type="entry name" value="PHOSPHOESTERASE"/>
    <property type="match status" value="1"/>
</dbReference>
<reference evidence="1" key="1">
    <citation type="journal article" date="2014" name="Front. Microbiol.">
        <title>High frequency of phylogenetically diverse reductive dehalogenase-homologous genes in deep subseafloor sedimentary metagenomes.</title>
        <authorList>
            <person name="Kawai M."/>
            <person name="Futagami T."/>
            <person name="Toyoda A."/>
            <person name="Takaki Y."/>
            <person name="Nishi S."/>
            <person name="Hori S."/>
            <person name="Arai W."/>
            <person name="Tsubouchi T."/>
            <person name="Morono Y."/>
            <person name="Uchiyama I."/>
            <person name="Ito T."/>
            <person name="Fujiyama A."/>
            <person name="Inagaki F."/>
            <person name="Takami H."/>
        </authorList>
    </citation>
    <scope>NUCLEOTIDE SEQUENCE</scope>
    <source>
        <strain evidence="1">Expedition CK06-06</strain>
    </source>
</reference>
<sequence length="240" mass="26707">WPSGVKIFGHEDVECHPVRFDGRTLANVYGISYDRPDVTDNLALRFCRREGEGLHIGLLHCNVGGNPEHGGYSPCQEEDLTRAGMDYWALGHVHRRPTTYTCDPWIVYPGNLQGRSPKLSECGPKGAIVVDADPAAVRSLDFVELDAARFVQAEVDVASAGDLADLRQGLVELGDELREEHGRRTLVVRVILSGTGDVHSDLTVERLEELLADLRREYDSRHPILYWEGIVDRSGPELNL</sequence>
<dbReference type="InterPro" id="IPR050535">
    <property type="entry name" value="DNA_Repair-Maintenance_Comp"/>
</dbReference>
<dbReference type="InterPro" id="IPR029052">
    <property type="entry name" value="Metallo-depent_PP-like"/>
</dbReference>
<dbReference type="EMBL" id="BARS01050022">
    <property type="protein sequence ID" value="GAG44445.1"/>
    <property type="molecule type" value="Genomic_DNA"/>
</dbReference>
<evidence type="ECO:0008006" key="2">
    <source>
        <dbReference type="Google" id="ProtNLM"/>
    </source>
</evidence>
<dbReference type="AlphaFoldDB" id="X0XMQ3"/>
<dbReference type="SUPFAM" id="SSF56300">
    <property type="entry name" value="Metallo-dependent phosphatases"/>
    <property type="match status" value="1"/>
</dbReference>
<comment type="caution">
    <text evidence="1">The sequence shown here is derived from an EMBL/GenBank/DDBJ whole genome shotgun (WGS) entry which is preliminary data.</text>
</comment>